<comment type="caution">
    <text evidence="2">The sequence shown here is derived from an EMBL/GenBank/DDBJ whole genome shotgun (WGS) entry which is preliminary data.</text>
</comment>
<proteinExistence type="predicted"/>
<reference evidence="2" key="2">
    <citation type="journal article" date="2023" name="Microbiol Resour">
        <title>Decontamination and Annotation of the Draft Genome Sequence of the Oomycete Lagenidium giganteum ARSEF 373.</title>
        <authorList>
            <person name="Morgan W.R."/>
            <person name="Tartar A."/>
        </authorList>
    </citation>
    <scope>NUCLEOTIDE SEQUENCE</scope>
    <source>
        <strain evidence="2">ARSEF 373</strain>
    </source>
</reference>
<dbReference type="Proteomes" id="UP001146120">
    <property type="component" value="Unassembled WGS sequence"/>
</dbReference>
<evidence type="ECO:0000313" key="2">
    <source>
        <dbReference type="EMBL" id="DAZ99177.1"/>
    </source>
</evidence>
<organism evidence="2 3">
    <name type="scientific">Lagenidium giganteum</name>
    <dbReference type="NCBI Taxonomy" id="4803"/>
    <lineage>
        <taxon>Eukaryota</taxon>
        <taxon>Sar</taxon>
        <taxon>Stramenopiles</taxon>
        <taxon>Oomycota</taxon>
        <taxon>Peronosporomycetes</taxon>
        <taxon>Pythiales</taxon>
        <taxon>Pythiaceae</taxon>
    </lineage>
</organism>
<feature type="region of interest" description="Disordered" evidence="1">
    <location>
        <begin position="316"/>
        <end position="339"/>
    </location>
</feature>
<keyword evidence="3" id="KW-1185">Reference proteome</keyword>
<feature type="region of interest" description="Disordered" evidence="1">
    <location>
        <begin position="269"/>
        <end position="293"/>
    </location>
</feature>
<evidence type="ECO:0000256" key="1">
    <source>
        <dbReference type="SAM" id="MobiDB-lite"/>
    </source>
</evidence>
<sequence length="368" mass="40871">MADSDEEFARFLEQDDDSSSASSTSKKKGSKSSSKKSSAAKAKRSSNSKNKSKSSKYNKAAKATSSHRSSSKPRDTSDSDSDEPPPSYSSTRGMGADADPYAFELDTSYNLEEEEEIEKPKKPKKKEPPPKKEPRSVLSLEERMAQILKRTGSSAFESFAATAAQKEEEDEEEKDAEEDMAKEVKQEKDQPTESQRGDSDHGSDSRLSLSDSLGMESADFEVGVHAKRKFESRLSLSEKFAVNTEALEESELHTQSRYDHVGDNMLDQTTEHLAAEPASHKSEDYSVDSDQVKDDDDNQFVSVFENMKDLFSIDTATEVDKSTHHAESNEREVEERPAEVALTKSVETFGYDDEDFDVLLSQLTGANE</sequence>
<feature type="compositionally biased region" description="Basic residues" evidence="1">
    <location>
        <begin position="25"/>
        <end position="34"/>
    </location>
</feature>
<feature type="compositionally biased region" description="Basic residues" evidence="1">
    <location>
        <begin position="41"/>
        <end position="56"/>
    </location>
</feature>
<reference evidence="2" key="1">
    <citation type="submission" date="2022-11" db="EMBL/GenBank/DDBJ databases">
        <authorList>
            <person name="Morgan W.R."/>
            <person name="Tartar A."/>
        </authorList>
    </citation>
    <scope>NUCLEOTIDE SEQUENCE</scope>
    <source>
        <strain evidence="2">ARSEF 373</strain>
    </source>
</reference>
<feature type="compositionally biased region" description="Basic and acidic residues" evidence="1">
    <location>
        <begin position="179"/>
        <end position="204"/>
    </location>
</feature>
<evidence type="ECO:0000313" key="3">
    <source>
        <dbReference type="Proteomes" id="UP001146120"/>
    </source>
</evidence>
<feature type="compositionally biased region" description="Low complexity" evidence="1">
    <location>
        <begin position="57"/>
        <end position="66"/>
    </location>
</feature>
<gene>
    <name evidence="2" type="ORF">N0F65_008210</name>
</gene>
<feature type="compositionally biased region" description="Low complexity" evidence="1">
    <location>
        <begin position="153"/>
        <end position="164"/>
    </location>
</feature>
<feature type="compositionally biased region" description="Basic and acidic residues" evidence="1">
    <location>
        <begin position="269"/>
        <end position="284"/>
    </location>
</feature>
<dbReference type="EMBL" id="DAKRPA010000088">
    <property type="protein sequence ID" value="DAZ99177.1"/>
    <property type="molecule type" value="Genomic_DNA"/>
</dbReference>
<name>A0AAV2Z1B6_9STRA</name>
<dbReference type="AlphaFoldDB" id="A0AAV2Z1B6"/>
<feature type="compositionally biased region" description="Basic and acidic residues" evidence="1">
    <location>
        <begin position="318"/>
        <end position="338"/>
    </location>
</feature>
<accession>A0AAV2Z1B6</accession>
<feature type="region of interest" description="Disordered" evidence="1">
    <location>
        <begin position="1"/>
        <end position="212"/>
    </location>
</feature>
<feature type="compositionally biased region" description="Acidic residues" evidence="1">
    <location>
        <begin position="167"/>
        <end position="178"/>
    </location>
</feature>
<feature type="compositionally biased region" description="Basic and acidic residues" evidence="1">
    <location>
        <begin position="126"/>
        <end position="144"/>
    </location>
</feature>
<protein>
    <submittedName>
        <fullName evidence="2">Uncharacterized protein</fullName>
    </submittedName>
</protein>